<dbReference type="InParanoid" id="A0A668ARM8"/>
<reference evidence="1" key="1">
    <citation type="submission" date="2019-06" db="EMBL/GenBank/DDBJ databases">
        <authorList>
            <consortium name="Wellcome Sanger Institute Data Sharing"/>
        </authorList>
    </citation>
    <scope>NUCLEOTIDE SEQUENCE [LARGE SCALE GENOMIC DNA]</scope>
</reference>
<dbReference type="Proteomes" id="UP000472263">
    <property type="component" value="Chromosome 8"/>
</dbReference>
<sequence>KTRTPERPGSFLKKPYIVRMLKWTDRQRILKAARAKPGLKWHGKPFHVFQDLPAEIQQQRMGLPIIRVISWNVNGISNKVKRYK</sequence>
<accession>A0A668ARM8</accession>
<dbReference type="Gene3D" id="3.30.70.1820">
    <property type="entry name" value="L1 transposable element, RRM domain"/>
    <property type="match status" value="1"/>
</dbReference>
<evidence type="ECO:0000313" key="1">
    <source>
        <dbReference type="Ensembl" id="ENSMMDP00005054273.1"/>
    </source>
</evidence>
<reference evidence="1" key="2">
    <citation type="submission" date="2025-08" db="UniProtKB">
        <authorList>
            <consortium name="Ensembl"/>
        </authorList>
    </citation>
    <scope>IDENTIFICATION</scope>
</reference>
<dbReference type="AlphaFoldDB" id="A0A668ARM8"/>
<dbReference type="Ensembl" id="ENSMMDT00005055321.1">
    <property type="protein sequence ID" value="ENSMMDP00005054273.1"/>
    <property type="gene ID" value="ENSMMDG00005024366.1"/>
</dbReference>
<protein>
    <submittedName>
        <fullName evidence="1">Uncharacterized protein</fullName>
    </submittedName>
</protein>
<keyword evidence="2" id="KW-1185">Reference proteome</keyword>
<evidence type="ECO:0000313" key="2">
    <source>
        <dbReference type="Proteomes" id="UP000472263"/>
    </source>
</evidence>
<name>A0A668ARM8_9TELE</name>
<organism evidence="1 2">
    <name type="scientific">Myripristis murdjan</name>
    <name type="common">pinecone soldierfish</name>
    <dbReference type="NCBI Taxonomy" id="586833"/>
    <lineage>
        <taxon>Eukaryota</taxon>
        <taxon>Metazoa</taxon>
        <taxon>Chordata</taxon>
        <taxon>Craniata</taxon>
        <taxon>Vertebrata</taxon>
        <taxon>Euteleostomi</taxon>
        <taxon>Actinopterygii</taxon>
        <taxon>Neopterygii</taxon>
        <taxon>Teleostei</taxon>
        <taxon>Neoteleostei</taxon>
        <taxon>Acanthomorphata</taxon>
        <taxon>Holocentriformes</taxon>
        <taxon>Holocentridae</taxon>
        <taxon>Myripristis</taxon>
    </lineage>
</organism>
<proteinExistence type="predicted"/>
<reference evidence="1" key="3">
    <citation type="submission" date="2025-09" db="UniProtKB">
        <authorList>
            <consortium name="Ensembl"/>
        </authorList>
    </citation>
    <scope>IDENTIFICATION</scope>
</reference>